<feature type="compositionally biased region" description="Polar residues" evidence="1">
    <location>
        <begin position="52"/>
        <end position="61"/>
    </location>
</feature>
<accession>A0A3L8T2T9</accession>
<keyword evidence="3" id="KW-1185">Reference proteome</keyword>
<proteinExistence type="predicted"/>
<dbReference type="AlphaFoldDB" id="A0A3L8T2T9"/>
<evidence type="ECO:0000313" key="3">
    <source>
        <dbReference type="Proteomes" id="UP000276834"/>
    </source>
</evidence>
<name>A0A3L8T2T9_CHLGU</name>
<feature type="region of interest" description="Disordered" evidence="1">
    <location>
        <begin position="33"/>
        <end position="65"/>
    </location>
</feature>
<feature type="non-terminal residue" evidence="2">
    <location>
        <position position="1"/>
    </location>
</feature>
<protein>
    <submittedName>
        <fullName evidence="2">Uncharacterized protein</fullName>
    </submittedName>
</protein>
<feature type="region of interest" description="Disordered" evidence="1">
    <location>
        <begin position="114"/>
        <end position="135"/>
    </location>
</feature>
<dbReference type="Proteomes" id="UP000276834">
    <property type="component" value="Unassembled WGS sequence"/>
</dbReference>
<gene>
    <name evidence="2" type="ORF">DV515_00000153</name>
</gene>
<sequence length="529" mass="59792">SIERIPANTSLHHLFIRVSLVLQSAQPLGLEGSALCEPSDRPGSSEGRETQRGTSMCSRCQQPDDRRHLHKIQGRDVLGSSVVVQQRKEELKRTLDLESTSVILISDDFKGSDAKEFPKHSPQGEGNGTRYPPSKPFLAVRPVSGSVRPAARDCTCVGHPALEGGTKVSLLFDYCYKLIITLGTCKQAPHQLVTVSLLSKTINGFMLEHNDASCFASDQALTYSVAQATTRRECLNFNATLQPWKGRPLMRLLMALQHSSFHSILVLGYTVTPHQGWPSTHRTLNPCGVKGRGCRASKPRQDHEIYILFLYFQKMPQDQLCSKSSGADSSPHWVALNNQAWSERRLRVPLPVLPKPTRRCRRSCPPPGTILNHSWMFSISLAFTAGKRSAACSWRNWIAGWREQLRQDKALPQQQSAFCSRPSELVCSVCQTDFTPFCVQVQSSLSWWVKSKHEQERTDGEVQENDTSVSINRNCMLRDVKRKDDKALNRKDRLFRVSMYQYVSFHEKAGPRLWQSCCWHPRWVLGPRK</sequence>
<organism evidence="2 3">
    <name type="scientific">Chloebia gouldiae</name>
    <name type="common">Gouldian finch</name>
    <name type="synonym">Erythrura gouldiae</name>
    <dbReference type="NCBI Taxonomy" id="44316"/>
    <lineage>
        <taxon>Eukaryota</taxon>
        <taxon>Metazoa</taxon>
        <taxon>Chordata</taxon>
        <taxon>Craniata</taxon>
        <taxon>Vertebrata</taxon>
        <taxon>Euteleostomi</taxon>
        <taxon>Archelosauria</taxon>
        <taxon>Archosauria</taxon>
        <taxon>Dinosauria</taxon>
        <taxon>Saurischia</taxon>
        <taxon>Theropoda</taxon>
        <taxon>Coelurosauria</taxon>
        <taxon>Aves</taxon>
        <taxon>Neognathae</taxon>
        <taxon>Neoaves</taxon>
        <taxon>Telluraves</taxon>
        <taxon>Australaves</taxon>
        <taxon>Passeriformes</taxon>
        <taxon>Passeroidea</taxon>
        <taxon>Passeridae</taxon>
        <taxon>Chloebia</taxon>
    </lineage>
</organism>
<evidence type="ECO:0000313" key="2">
    <source>
        <dbReference type="EMBL" id="RLW13462.1"/>
    </source>
</evidence>
<comment type="caution">
    <text evidence="2">The sequence shown here is derived from an EMBL/GenBank/DDBJ whole genome shotgun (WGS) entry which is preliminary data.</text>
</comment>
<evidence type="ECO:0000256" key="1">
    <source>
        <dbReference type="SAM" id="MobiDB-lite"/>
    </source>
</evidence>
<feature type="non-terminal residue" evidence="2">
    <location>
        <position position="529"/>
    </location>
</feature>
<reference evidence="2 3" key="1">
    <citation type="journal article" date="2018" name="Proc. R. Soc. B">
        <title>A non-coding region near Follistatin controls head colour polymorphism in the Gouldian finch.</title>
        <authorList>
            <person name="Toomey M.B."/>
            <person name="Marques C.I."/>
            <person name="Andrade P."/>
            <person name="Araujo P.M."/>
            <person name="Sabatino S."/>
            <person name="Gazda M.A."/>
            <person name="Afonso S."/>
            <person name="Lopes R.J."/>
            <person name="Corbo J.C."/>
            <person name="Carneiro M."/>
        </authorList>
    </citation>
    <scope>NUCLEOTIDE SEQUENCE [LARGE SCALE GENOMIC DNA]</scope>
    <source>
        <strain evidence="2">Red01</strain>
        <tissue evidence="2">Muscle</tissue>
    </source>
</reference>
<dbReference type="EMBL" id="QUSF01000001">
    <property type="protein sequence ID" value="RLW13462.1"/>
    <property type="molecule type" value="Genomic_DNA"/>
</dbReference>